<dbReference type="EMBL" id="CAJNJA010022567">
    <property type="protein sequence ID" value="CAE7495628.1"/>
    <property type="molecule type" value="Genomic_DNA"/>
</dbReference>
<name>A0A812SX50_9DINO</name>
<evidence type="ECO:0000313" key="2">
    <source>
        <dbReference type="Proteomes" id="UP000601435"/>
    </source>
</evidence>
<protein>
    <submittedName>
        <fullName evidence="1">Uncharacterized protein</fullName>
    </submittedName>
</protein>
<dbReference type="OrthoDB" id="438801at2759"/>
<accession>A0A812SX50</accession>
<dbReference type="Proteomes" id="UP000601435">
    <property type="component" value="Unassembled WGS sequence"/>
</dbReference>
<gene>
    <name evidence="1" type="ORF">SNEC2469_LOCUS14103</name>
</gene>
<reference evidence="1" key="1">
    <citation type="submission" date="2021-02" db="EMBL/GenBank/DDBJ databases">
        <authorList>
            <person name="Dougan E. K."/>
            <person name="Rhodes N."/>
            <person name="Thang M."/>
            <person name="Chan C."/>
        </authorList>
    </citation>
    <scope>NUCLEOTIDE SEQUENCE</scope>
</reference>
<proteinExistence type="predicted"/>
<dbReference type="AlphaFoldDB" id="A0A812SX50"/>
<evidence type="ECO:0000313" key="1">
    <source>
        <dbReference type="EMBL" id="CAE7495628.1"/>
    </source>
</evidence>
<comment type="caution">
    <text evidence="1">The sequence shown here is derived from an EMBL/GenBank/DDBJ whole genome shotgun (WGS) entry which is preliminary data.</text>
</comment>
<sequence>MPMLVISATTTTTSTSMLVPPFSAVFRSAVDAISVATTTTSMPVLVPPYPPPAVLSIAGRGAATTTSAPTSRAAAANEALAKFLKHWSPSIQLQHHNLHAENMSRYNVTCVPKVWLILSGLYRSLKYVRPTMLDMLRRSAGDCWFVTLLSSSKESQSQPLELLEDDFRFFEGRLGFMSITRHGLALEKWYNYPIHWYGCWLIAHVIRETLPQTAMDASRTIVLRHRPDECFRHCFDVDAAGRVFARHKYMILGQPVSADNGLTTNWATYADIIAAGLRQSPTTRPLILQPDKHYDLYHAAWSSSWSRSEFCHGMLHPDVCLGTVPYCLMNNNTLPCRPPLFLSWQQHCLCRLKQPGTGNESAWCIDSNPPGEPLKETCLDITKDTKCILPMKLWRSLPEKLLPPLEQLKGGLIHHGNIDYMKPDKGFLECKSGRDL</sequence>
<organism evidence="1 2">
    <name type="scientific">Symbiodinium necroappetens</name>
    <dbReference type="NCBI Taxonomy" id="1628268"/>
    <lineage>
        <taxon>Eukaryota</taxon>
        <taxon>Sar</taxon>
        <taxon>Alveolata</taxon>
        <taxon>Dinophyceae</taxon>
        <taxon>Suessiales</taxon>
        <taxon>Symbiodiniaceae</taxon>
        <taxon>Symbiodinium</taxon>
    </lineage>
</organism>
<keyword evidence="2" id="KW-1185">Reference proteome</keyword>